<dbReference type="PANTHER" id="PTHR47292">
    <property type="entry name" value="TRANSCRIPTION ELONGATION FACTOR (TFIIS) FAMILY PROTEIN-RELATED"/>
    <property type="match status" value="1"/>
</dbReference>
<evidence type="ECO:0000256" key="1">
    <source>
        <dbReference type="PROSITE-ProRule" id="PRU00649"/>
    </source>
</evidence>
<dbReference type="Pfam" id="PF08711">
    <property type="entry name" value="Med26"/>
    <property type="match status" value="1"/>
</dbReference>
<dbReference type="AlphaFoldDB" id="A0AAV3R6I2"/>
<dbReference type="SUPFAM" id="SSF47676">
    <property type="entry name" value="Conserved domain common to transcription factors TFIIS, elongin A, CRSP70"/>
    <property type="match status" value="1"/>
</dbReference>
<dbReference type="InterPro" id="IPR035441">
    <property type="entry name" value="TFIIS/LEDGF_dom_sf"/>
</dbReference>
<sequence length="362" mass="40283">MQKGTDCVINNVSDATRQWSAVARAVAGTENQDCLLLFVQLDGLIYMNRWLKDASEFENKTSDSCVEDAIIDLLQALTMIEVDSDKLDTSGILMTIKYLLGHDDPKTRNMAKSLLEMWNEEKTNEAVMEGEDNEFLNAMQGSLTPEIQQEIAKDGLLSTASESLKDEEIRKTSPVFAISNQDISYSSITKSFKKPVNANLDKLEPSIACSGEYPSTETCNVVIHKLGVQKDEINGSELDPTRTEKKTQEMNSAPQILDKEQYSKATTNDTKALHPVREPSDIKDNNAGDKDCVDEVSDCLKTAASKTDTKMNDDKSLGYDRNITDFRMKGGDEQNNDLLKVSHTSELKPKDFKGPGGLFERR</sequence>
<evidence type="ECO:0000313" key="4">
    <source>
        <dbReference type="EMBL" id="GAA0171974.1"/>
    </source>
</evidence>
<comment type="subcellular location">
    <subcellularLocation>
        <location evidence="1">Nucleus</location>
    </subcellularLocation>
</comment>
<evidence type="ECO:0000313" key="5">
    <source>
        <dbReference type="Proteomes" id="UP001454036"/>
    </source>
</evidence>
<name>A0AAV3R6I2_LITER</name>
<organism evidence="4 5">
    <name type="scientific">Lithospermum erythrorhizon</name>
    <name type="common">Purple gromwell</name>
    <name type="synonym">Lithospermum officinale var. erythrorhizon</name>
    <dbReference type="NCBI Taxonomy" id="34254"/>
    <lineage>
        <taxon>Eukaryota</taxon>
        <taxon>Viridiplantae</taxon>
        <taxon>Streptophyta</taxon>
        <taxon>Embryophyta</taxon>
        <taxon>Tracheophyta</taxon>
        <taxon>Spermatophyta</taxon>
        <taxon>Magnoliopsida</taxon>
        <taxon>eudicotyledons</taxon>
        <taxon>Gunneridae</taxon>
        <taxon>Pentapetalae</taxon>
        <taxon>asterids</taxon>
        <taxon>lamiids</taxon>
        <taxon>Boraginales</taxon>
        <taxon>Boraginaceae</taxon>
        <taxon>Boraginoideae</taxon>
        <taxon>Lithospermeae</taxon>
        <taxon>Lithospermum</taxon>
    </lineage>
</organism>
<evidence type="ECO:0000259" key="3">
    <source>
        <dbReference type="PROSITE" id="PS51319"/>
    </source>
</evidence>
<reference evidence="4 5" key="1">
    <citation type="submission" date="2024-01" db="EMBL/GenBank/DDBJ databases">
        <title>The complete chloroplast genome sequence of Lithospermum erythrorhizon: insights into the phylogenetic relationship among Boraginaceae species and the maternal lineages of purple gromwells.</title>
        <authorList>
            <person name="Okada T."/>
            <person name="Watanabe K."/>
        </authorList>
    </citation>
    <scope>NUCLEOTIDE SEQUENCE [LARGE SCALE GENOMIC DNA]</scope>
</reference>
<feature type="region of interest" description="Disordered" evidence="2">
    <location>
        <begin position="233"/>
        <end position="289"/>
    </location>
</feature>
<dbReference type="EMBL" id="BAABME010007900">
    <property type="protein sequence ID" value="GAA0171974.1"/>
    <property type="molecule type" value="Genomic_DNA"/>
</dbReference>
<protein>
    <recommendedName>
        <fullName evidence="3">TFIIS N-terminal domain-containing protein</fullName>
    </recommendedName>
</protein>
<feature type="compositionally biased region" description="Basic and acidic residues" evidence="2">
    <location>
        <begin position="271"/>
        <end position="289"/>
    </location>
</feature>
<comment type="caution">
    <text evidence="4">The sequence shown here is derived from an EMBL/GenBank/DDBJ whole genome shotgun (WGS) entry which is preliminary data.</text>
</comment>
<feature type="compositionally biased region" description="Basic and acidic residues" evidence="2">
    <location>
        <begin position="343"/>
        <end position="362"/>
    </location>
</feature>
<dbReference type="PANTHER" id="PTHR47292:SF1">
    <property type="entry name" value="TRANSCRIPTION ELONGATION FACTOR (TFIIS) FAMILY PROTEIN"/>
    <property type="match status" value="1"/>
</dbReference>
<dbReference type="GO" id="GO:0005634">
    <property type="term" value="C:nucleus"/>
    <property type="evidence" value="ECO:0007669"/>
    <property type="project" value="UniProtKB-SubCell"/>
</dbReference>
<dbReference type="Gene3D" id="1.20.930.10">
    <property type="entry name" value="Conserved domain common to transcription factors TFIIS, elongin A, CRSP70"/>
    <property type="match status" value="1"/>
</dbReference>
<dbReference type="PROSITE" id="PS51319">
    <property type="entry name" value="TFIIS_N"/>
    <property type="match status" value="1"/>
</dbReference>
<dbReference type="InterPro" id="IPR017923">
    <property type="entry name" value="TFIIS_N"/>
</dbReference>
<feature type="region of interest" description="Disordered" evidence="2">
    <location>
        <begin position="327"/>
        <end position="362"/>
    </location>
</feature>
<feature type="domain" description="TFIIS N-terminal" evidence="3">
    <location>
        <begin position="45"/>
        <end position="125"/>
    </location>
</feature>
<keyword evidence="1" id="KW-0539">Nucleus</keyword>
<keyword evidence="5" id="KW-1185">Reference proteome</keyword>
<dbReference type="Proteomes" id="UP001454036">
    <property type="component" value="Unassembled WGS sequence"/>
</dbReference>
<feature type="compositionally biased region" description="Basic and acidic residues" evidence="2">
    <location>
        <begin position="233"/>
        <end position="248"/>
    </location>
</feature>
<proteinExistence type="predicted"/>
<gene>
    <name evidence="4" type="ORF">LIER_25891</name>
</gene>
<accession>A0AAV3R6I2</accession>
<evidence type="ECO:0000256" key="2">
    <source>
        <dbReference type="SAM" id="MobiDB-lite"/>
    </source>
</evidence>